<evidence type="ECO:0000313" key="6">
    <source>
        <dbReference type="Proteomes" id="UP001279681"/>
    </source>
</evidence>
<dbReference type="RefSeq" id="WP_320312311.1">
    <property type="nucleotide sequence ID" value="NZ_JAVIKH010000001.1"/>
</dbReference>
<protein>
    <submittedName>
        <fullName evidence="5">Glycosyltransferase family 2 protein</fullName>
    </submittedName>
</protein>
<evidence type="ECO:0000256" key="2">
    <source>
        <dbReference type="ARBA" id="ARBA00022676"/>
    </source>
</evidence>
<evidence type="ECO:0000313" key="5">
    <source>
        <dbReference type="EMBL" id="MDX8334896.1"/>
    </source>
</evidence>
<dbReference type="PANTHER" id="PTHR43179:SF12">
    <property type="entry name" value="GALACTOFURANOSYLTRANSFERASE GLFT2"/>
    <property type="match status" value="1"/>
</dbReference>
<sequence length="269" mass="31457">MKSKSCGLVIWYNPGIGEVKNLKTYYDELEKIFIVDNSDINNSKLIENLEKIEYIPNYKNLGIATALNQGCKKAIENGYQWILTMDQDSKFDNNFNSFLKEANRIVKKDNSIVIVGPKIQENQKSGYMERIITSGNLLNLKAYLSVNGFRDDFFIDEVDFDICYRLRKKGYKIYCLENIILKHKLGNPKSLSILGKTITSMNHGHIRKYYIIRNRLHMSKLYPECRLSYIKDCILDTIKILLLEKDKIKKLIYSLKGYIDYKRNKFGKL</sequence>
<evidence type="ECO:0000256" key="3">
    <source>
        <dbReference type="ARBA" id="ARBA00022679"/>
    </source>
</evidence>
<dbReference type="CDD" id="cd02526">
    <property type="entry name" value="GT2_RfbF_like"/>
    <property type="match status" value="1"/>
</dbReference>
<comment type="caution">
    <text evidence="5">The sequence shown here is derived from an EMBL/GenBank/DDBJ whole genome shotgun (WGS) entry which is preliminary data.</text>
</comment>
<evidence type="ECO:0000259" key="4">
    <source>
        <dbReference type="Pfam" id="PF00535"/>
    </source>
</evidence>
<evidence type="ECO:0000256" key="1">
    <source>
        <dbReference type="ARBA" id="ARBA00006739"/>
    </source>
</evidence>
<keyword evidence="2" id="KW-0328">Glycosyltransferase</keyword>
<reference evidence="6" key="1">
    <citation type="submission" date="2023-07" db="EMBL/GenBank/DDBJ databases">
        <authorList>
            <person name="Colorado M.A."/>
            <person name="Villamil L.M."/>
            <person name="Melo J.F."/>
            <person name="Rodriguez J.A."/>
            <person name="Ruiz R.Y."/>
        </authorList>
    </citation>
    <scope>NUCLEOTIDE SEQUENCE [LARGE SCALE GENOMIC DNA]</scope>
    <source>
        <strain evidence="6">C33</strain>
    </source>
</reference>
<accession>A0ABU4W8F8</accession>
<dbReference type="InterPro" id="IPR001173">
    <property type="entry name" value="Glyco_trans_2-like"/>
</dbReference>
<dbReference type="Proteomes" id="UP001279681">
    <property type="component" value="Unassembled WGS sequence"/>
</dbReference>
<dbReference type="EMBL" id="JAVIKH010000001">
    <property type="protein sequence ID" value="MDX8334896.1"/>
    <property type="molecule type" value="Genomic_DNA"/>
</dbReference>
<keyword evidence="3" id="KW-0808">Transferase</keyword>
<proteinExistence type="inferred from homology"/>
<comment type="similarity">
    <text evidence="1">Belongs to the glycosyltransferase 2 family.</text>
</comment>
<dbReference type="Gene3D" id="3.90.550.10">
    <property type="entry name" value="Spore Coat Polysaccharide Biosynthesis Protein SpsA, Chain A"/>
    <property type="match status" value="1"/>
</dbReference>
<name>A0ABU4W8F8_9FUSO</name>
<gene>
    <name evidence="5" type="ORF">RFV38_00010</name>
</gene>
<dbReference type="SUPFAM" id="SSF53448">
    <property type="entry name" value="Nucleotide-diphospho-sugar transferases"/>
    <property type="match status" value="1"/>
</dbReference>
<dbReference type="Pfam" id="PF00535">
    <property type="entry name" value="Glycos_transf_2"/>
    <property type="match status" value="1"/>
</dbReference>
<organism evidence="5 6">
    <name type="scientific">Candidatus Cetobacterium colombiensis</name>
    <dbReference type="NCBI Taxonomy" id="3073100"/>
    <lineage>
        <taxon>Bacteria</taxon>
        <taxon>Fusobacteriati</taxon>
        <taxon>Fusobacteriota</taxon>
        <taxon>Fusobacteriia</taxon>
        <taxon>Fusobacteriales</taxon>
        <taxon>Fusobacteriaceae</taxon>
        <taxon>Cetobacterium</taxon>
    </lineage>
</organism>
<dbReference type="InterPro" id="IPR029044">
    <property type="entry name" value="Nucleotide-diphossugar_trans"/>
</dbReference>
<feature type="domain" description="Glycosyltransferase 2-like" evidence="4">
    <location>
        <begin position="22"/>
        <end position="129"/>
    </location>
</feature>
<dbReference type="PANTHER" id="PTHR43179">
    <property type="entry name" value="RHAMNOSYLTRANSFERASE WBBL"/>
    <property type="match status" value="1"/>
</dbReference>
<keyword evidence="6" id="KW-1185">Reference proteome</keyword>